<evidence type="ECO:0000256" key="3">
    <source>
        <dbReference type="ARBA" id="ARBA00007913"/>
    </source>
</evidence>
<dbReference type="CDD" id="cd18808">
    <property type="entry name" value="SF1_C_Upf1"/>
    <property type="match status" value="1"/>
</dbReference>
<dbReference type="GO" id="GO:0005524">
    <property type="term" value="F:ATP binding"/>
    <property type="evidence" value="ECO:0007669"/>
    <property type="project" value="UniProtKB-KW"/>
</dbReference>
<dbReference type="GO" id="GO:0005634">
    <property type="term" value="C:nucleus"/>
    <property type="evidence" value="ECO:0007669"/>
    <property type="project" value="UniProtKB-SubCell"/>
</dbReference>
<dbReference type="Pfam" id="PF01424">
    <property type="entry name" value="R3H"/>
    <property type="match status" value="1"/>
</dbReference>
<dbReference type="InterPro" id="IPR050534">
    <property type="entry name" value="Coronavir_polyprotein_1ab"/>
</dbReference>
<feature type="region of interest" description="Disordered" evidence="12">
    <location>
        <begin position="754"/>
        <end position="811"/>
    </location>
</feature>
<dbReference type="InterPro" id="IPR004483">
    <property type="entry name" value="SMUBP-2/Hcs1-like"/>
</dbReference>
<evidence type="ECO:0000313" key="15">
    <source>
        <dbReference type="EMBL" id="KAA8495247.1"/>
    </source>
</evidence>
<evidence type="ECO:0000256" key="1">
    <source>
        <dbReference type="ARBA" id="ARBA00004123"/>
    </source>
</evidence>
<dbReference type="InterPro" id="IPR014001">
    <property type="entry name" value="Helicase_ATP-bd"/>
</dbReference>
<dbReference type="InterPro" id="IPR041677">
    <property type="entry name" value="DNA2/NAM7_AAA_11"/>
</dbReference>
<evidence type="ECO:0000256" key="2">
    <source>
        <dbReference type="ARBA" id="ARBA00004496"/>
    </source>
</evidence>
<dbReference type="PANTHER" id="PTHR43788:SF8">
    <property type="entry name" value="DNA-BINDING PROTEIN SMUBP-2"/>
    <property type="match status" value="1"/>
</dbReference>
<dbReference type="GO" id="GO:0016787">
    <property type="term" value="F:hydrolase activity"/>
    <property type="evidence" value="ECO:0007669"/>
    <property type="project" value="UniProtKB-KW"/>
</dbReference>
<evidence type="ECO:0000256" key="9">
    <source>
        <dbReference type="ARBA" id="ARBA00022840"/>
    </source>
</evidence>
<feature type="compositionally biased region" description="Basic residues" evidence="12">
    <location>
        <begin position="1036"/>
        <end position="1045"/>
    </location>
</feature>
<comment type="similarity">
    <text evidence="3">Belongs to the DNA2/NAM7 helicase family.</text>
</comment>
<dbReference type="Pfam" id="PF13086">
    <property type="entry name" value="AAA_11"/>
    <property type="match status" value="1"/>
</dbReference>
<evidence type="ECO:0000256" key="4">
    <source>
        <dbReference type="ARBA" id="ARBA00012551"/>
    </source>
</evidence>
<dbReference type="Pfam" id="PF13087">
    <property type="entry name" value="AAA_12"/>
    <property type="match status" value="1"/>
</dbReference>
<feature type="region of interest" description="Disordered" evidence="12">
    <location>
        <begin position="982"/>
        <end position="1045"/>
    </location>
</feature>
<name>A0A5J4YXQ0_PORPP</name>
<accession>A0A5J4YXQ0</accession>
<feature type="compositionally biased region" description="Basic residues" evidence="12">
    <location>
        <begin position="941"/>
        <end position="954"/>
    </location>
</feature>
<evidence type="ECO:0000256" key="6">
    <source>
        <dbReference type="ARBA" id="ARBA00022741"/>
    </source>
</evidence>
<keyword evidence="5" id="KW-0963">Cytoplasm</keyword>
<dbReference type="SUPFAM" id="SSF52540">
    <property type="entry name" value="P-loop containing nucleoside triphosphate hydrolases"/>
    <property type="match status" value="1"/>
</dbReference>
<dbReference type="OrthoDB" id="6513042at2759"/>
<evidence type="ECO:0000256" key="5">
    <source>
        <dbReference type="ARBA" id="ARBA00022490"/>
    </source>
</evidence>
<dbReference type="InterPro" id="IPR003593">
    <property type="entry name" value="AAA+_ATPase"/>
</dbReference>
<evidence type="ECO:0000256" key="7">
    <source>
        <dbReference type="ARBA" id="ARBA00022801"/>
    </source>
</evidence>
<evidence type="ECO:0000256" key="12">
    <source>
        <dbReference type="SAM" id="MobiDB-lite"/>
    </source>
</evidence>
<dbReference type="GO" id="GO:0043139">
    <property type="term" value="F:5'-3' DNA helicase activity"/>
    <property type="evidence" value="ECO:0007669"/>
    <property type="project" value="TreeGrafter"/>
</dbReference>
<feature type="compositionally biased region" description="Low complexity" evidence="12">
    <location>
        <begin position="768"/>
        <end position="785"/>
    </location>
</feature>
<dbReference type="EMBL" id="VRMN01000003">
    <property type="protein sequence ID" value="KAA8495247.1"/>
    <property type="molecule type" value="Genomic_DNA"/>
</dbReference>
<feature type="region of interest" description="Disordered" evidence="12">
    <location>
        <begin position="579"/>
        <end position="599"/>
    </location>
</feature>
<dbReference type="CDD" id="cd02325">
    <property type="entry name" value="R3H"/>
    <property type="match status" value="1"/>
</dbReference>
<dbReference type="EC" id="3.6.4.12" evidence="4"/>
<dbReference type="GO" id="GO:0005737">
    <property type="term" value="C:cytoplasm"/>
    <property type="evidence" value="ECO:0007669"/>
    <property type="project" value="UniProtKB-SubCell"/>
</dbReference>
<dbReference type="SMART" id="SM00393">
    <property type="entry name" value="R3H"/>
    <property type="match status" value="1"/>
</dbReference>
<dbReference type="InterPro" id="IPR047187">
    <property type="entry name" value="SF1_C_Upf1"/>
</dbReference>
<keyword evidence="15" id="KW-0238">DNA-binding</keyword>
<dbReference type="Gene3D" id="3.40.50.300">
    <property type="entry name" value="P-loop containing nucleotide triphosphate hydrolases"/>
    <property type="match status" value="2"/>
</dbReference>
<evidence type="ECO:0000313" key="16">
    <source>
        <dbReference type="Proteomes" id="UP000324585"/>
    </source>
</evidence>
<feature type="domain" description="Helicase ATP-binding" evidence="14">
    <location>
        <begin position="238"/>
        <end position="407"/>
    </location>
</feature>
<feature type="compositionally biased region" description="Low complexity" evidence="12">
    <location>
        <begin position="589"/>
        <end position="599"/>
    </location>
</feature>
<dbReference type="SMART" id="SM00487">
    <property type="entry name" value="DEXDc"/>
    <property type="match status" value="1"/>
</dbReference>
<organism evidence="15 16">
    <name type="scientific">Porphyridium purpureum</name>
    <name type="common">Red alga</name>
    <name type="synonym">Porphyridium cruentum</name>
    <dbReference type="NCBI Taxonomy" id="35688"/>
    <lineage>
        <taxon>Eukaryota</taxon>
        <taxon>Rhodophyta</taxon>
        <taxon>Bangiophyceae</taxon>
        <taxon>Porphyridiales</taxon>
        <taxon>Porphyridiaceae</taxon>
        <taxon>Porphyridium</taxon>
    </lineage>
</organism>
<comment type="subcellular location">
    <subcellularLocation>
        <location evidence="2">Cytoplasm</location>
    </subcellularLocation>
    <subcellularLocation>
        <location evidence="1">Nucleus</location>
    </subcellularLocation>
</comment>
<dbReference type="InterPro" id="IPR027417">
    <property type="entry name" value="P-loop_NTPase"/>
</dbReference>
<evidence type="ECO:0000256" key="11">
    <source>
        <dbReference type="ARBA" id="ARBA00048432"/>
    </source>
</evidence>
<comment type="catalytic activity">
    <reaction evidence="11">
        <text>ATP + H2O = ADP + phosphate + H(+)</text>
        <dbReference type="Rhea" id="RHEA:13065"/>
        <dbReference type="ChEBI" id="CHEBI:15377"/>
        <dbReference type="ChEBI" id="CHEBI:15378"/>
        <dbReference type="ChEBI" id="CHEBI:30616"/>
        <dbReference type="ChEBI" id="CHEBI:43474"/>
        <dbReference type="ChEBI" id="CHEBI:456216"/>
        <dbReference type="EC" id="3.6.4.12"/>
    </reaction>
    <physiologicalReaction direction="left-to-right" evidence="11">
        <dbReference type="Rhea" id="RHEA:13066"/>
    </physiologicalReaction>
</comment>
<dbReference type="PROSITE" id="PS51061">
    <property type="entry name" value="R3H"/>
    <property type="match status" value="1"/>
</dbReference>
<dbReference type="SMART" id="SM00382">
    <property type="entry name" value="AAA"/>
    <property type="match status" value="1"/>
</dbReference>
<dbReference type="Proteomes" id="UP000324585">
    <property type="component" value="Unassembled WGS sequence"/>
</dbReference>
<dbReference type="Pfam" id="PF21138">
    <property type="entry name" value="SMUBP-2_HCS1_1B"/>
    <property type="match status" value="1"/>
</dbReference>
<dbReference type="GO" id="GO:0003677">
    <property type="term" value="F:DNA binding"/>
    <property type="evidence" value="ECO:0007669"/>
    <property type="project" value="UniProtKB-KW"/>
</dbReference>
<sequence length="1045" mass="113112">MDGVERVRRCRDADEYVGWMQGLLEVERDEEVAVMVQAGVSRAQMAQMQAAGDAIMRLELRHERTGFGGKTVWELAGAPARRLLDGAACRMRTGDIVTVRCKHADGGGTGSSLRFHEGVLTELKDESVSVMLNHDPFSHPTKDYTEQASADSETSSSFHYAVLRIGSETTFLKMNAALKQLRALSHSHPASRVRSILFHSEIKPQNGLLGSLPEDARHKMEAILASLALNDPQVDAILAAVDAKDLAVIHGPPGTGKTTCLVALICILVVVLKQRVLVVAPSNIAVDNVTERLGAVLPLVAAAVEDKTSKPKKIIRIGHPARILANAQRFSLEHALAACDESALVRDIRTEIDQIDQSLSASSQRRHPGVAGKSTDKHKLYGERRTLRRELAKTERLALSRTIQSADVVLSTAVGAGSRSVSFATRGMHDGDASHGPGKPFDVVIVDEAGQGLEPSLWIALLQARKAVMAGDPFQLPPTVKSAKAEQGGLAVSVLDRIFENKSLCDQVVRMLTIQFRMHKTIAAWSSAKFYRGELVPHESVESHLLADVLPSSPARTEDENVSEPLVYIDTAGCSCDEMSSSGRTAEDSSSSGRIVSGASTESRFNEGEALVIFRHLNSLLDAGVAGDLIGIISPYAAQVSLVRKKLESDPRARAVEVSTVDGFQGREKEAILISLVRSNENKETGFVKDLRRMNVAVTRAKRHLVVVGDSDTIGNDLPDFIEFLESHSDYRTAALTLDDQSVAAMSMAATKHVKTGNVSHDKQPHGAKSQKSSKLSKSSRAKQSPSACEKDALKPNAERAAEHTADHPDDAALRSFEDEWTQKIGAYASDAKASRPIELACSLNARQRLIIHRVAEGFSNLTHESVGEGPERRLIVGKKKQDCSSETAPQHASPLSTPVSAPEKKLTVGPAEVSEKAEEALSARRPRAMDEAMKSPRSTAKPKPRAAKNKHTASKSEAKDVENDDEDIDMILASLNVKETGKSNVQPSRFAPHVQAAIDNQKTQLADRAGKEKASHRASLKKVLDQKLAEDSANRSRKSTGKKK</sequence>
<reference evidence="16" key="1">
    <citation type="journal article" date="2019" name="Nat. Commun.">
        <title>Expansion of phycobilisome linker gene families in mesophilic red algae.</title>
        <authorList>
            <person name="Lee J."/>
            <person name="Kim D."/>
            <person name="Bhattacharya D."/>
            <person name="Yoon H.S."/>
        </authorList>
    </citation>
    <scope>NUCLEOTIDE SEQUENCE [LARGE SCALE GENOMIC DNA]</scope>
    <source>
        <strain evidence="16">CCMP 1328</strain>
    </source>
</reference>
<dbReference type="NCBIfam" id="TIGR00376">
    <property type="entry name" value="IGHMBP2 family helicase"/>
    <property type="match status" value="1"/>
</dbReference>
<keyword evidence="10" id="KW-0539">Nucleus</keyword>
<keyword evidence="6" id="KW-0547">Nucleotide-binding</keyword>
<dbReference type="InterPro" id="IPR036867">
    <property type="entry name" value="R3H_dom_sf"/>
</dbReference>
<evidence type="ECO:0000256" key="8">
    <source>
        <dbReference type="ARBA" id="ARBA00022806"/>
    </source>
</evidence>
<dbReference type="GO" id="GO:0003723">
    <property type="term" value="F:RNA binding"/>
    <property type="evidence" value="ECO:0007669"/>
    <property type="project" value="InterPro"/>
</dbReference>
<dbReference type="InterPro" id="IPR001374">
    <property type="entry name" value="R3H_dom"/>
</dbReference>
<dbReference type="PROSITE" id="PS51192">
    <property type="entry name" value="HELICASE_ATP_BIND_1"/>
    <property type="match status" value="1"/>
</dbReference>
<keyword evidence="16" id="KW-1185">Reference proteome</keyword>
<comment type="caution">
    <text evidence="15">The sequence shown here is derived from an EMBL/GenBank/DDBJ whole genome shotgun (WGS) entry which is preliminary data.</text>
</comment>
<protein>
    <recommendedName>
        <fullName evidence="4">DNA helicase</fullName>
        <ecNumber evidence="4">3.6.4.12</ecNumber>
    </recommendedName>
</protein>
<evidence type="ECO:0000256" key="10">
    <source>
        <dbReference type="ARBA" id="ARBA00023242"/>
    </source>
</evidence>
<dbReference type="OMA" id="QAMYKGE"/>
<keyword evidence="7" id="KW-0378">Hydrolase</keyword>
<feature type="compositionally biased region" description="Basic and acidic residues" evidence="12">
    <location>
        <begin position="914"/>
        <end position="935"/>
    </location>
</feature>
<gene>
    <name evidence="15" type="ORF">FVE85_1402</name>
</gene>
<dbReference type="InterPro" id="IPR048761">
    <property type="entry name" value="SMUBP-2_HCS1_1B"/>
</dbReference>
<dbReference type="PANTHER" id="PTHR43788">
    <property type="entry name" value="DNA2/NAM7 HELICASE FAMILY MEMBER"/>
    <property type="match status" value="1"/>
</dbReference>
<feature type="compositionally biased region" description="Basic and acidic residues" evidence="12">
    <location>
        <begin position="1023"/>
        <end position="1035"/>
    </location>
</feature>
<dbReference type="Gene3D" id="3.30.1370.50">
    <property type="entry name" value="R3H-like domain"/>
    <property type="match status" value="1"/>
</dbReference>
<dbReference type="AlphaFoldDB" id="A0A5J4YXQ0"/>
<dbReference type="Gene3D" id="2.40.30.270">
    <property type="match status" value="1"/>
</dbReference>
<evidence type="ECO:0000259" key="13">
    <source>
        <dbReference type="PROSITE" id="PS51061"/>
    </source>
</evidence>
<dbReference type="InterPro" id="IPR041679">
    <property type="entry name" value="DNA2/NAM7-like_C"/>
</dbReference>
<dbReference type="SUPFAM" id="SSF82708">
    <property type="entry name" value="R3H domain"/>
    <property type="match status" value="1"/>
</dbReference>
<feature type="compositionally biased region" description="Basic and acidic residues" evidence="12">
    <location>
        <begin position="789"/>
        <end position="811"/>
    </location>
</feature>
<keyword evidence="8" id="KW-0347">Helicase</keyword>
<proteinExistence type="inferred from homology"/>
<evidence type="ECO:0000259" key="14">
    <source>
        <dbReference type="PROSITE" id="PS51192"/>
    </source>
</evidence>
<keyword evidence="9" id="KW-0067">ATP-binding</keyword>
<feature type="compositionally biased region" description="Polar residues" evidence="12">
    <location>
        <begin position="885"/>
        <end position="900"/>
    </location>
</feature>
<feature type="domain" description="R3H" evidence="13">
    <location>
        <begin position="815"/>
        <end position="881"/>
    </location>
</feature>
<feature type="region of interest" description="Disordered" evidence="12">
    <location>
        <begin position="880"/>
        <end position="966"/>
    </location>
</feature>